<proteinExistence type="predicted"/>
<protein>
    <submittedName>
        <fullName evidence="1">Uncharacterized protein</fullName>
    </submittedName>
</protein>
<evidence type="ECO:0000313" key="1">
    <source>
        <dbReference type="EMBL" id="RAU20748.1"/>
    </source>
</evidence>
<comment type="caution">
    <text evidence="1">The sequence shown here is derived from an EMBL/GenBank/DDBJ whole genome shotgun (WGS) entry which is preliminary data.</text>
</comment>
<keyword evidence="2" id="KW-1185">Reference proteome</keyword>
<accession>A0A364NUJ0</accession>
<evidence type="ECO:0000313" key="2">
    <source>
        <dbReference type="Proteomes" id="UP000251075"/>
    </source>
</evidence>
<sequence>MKVVISRGWGGFPVGKLHGLSKTIFGRPKDEVAALPRSNPWLISMVEANPGCGLLAVEVPDGLGWTIFDYDGQEAVLLGLPEKIVRITDEGVVDLTVGEFLDPQKLSGI</sequence>
<dbReference type="RefSeq" id="WP_112146754.1">
    <property type="nucleotide sequence ID" value="NZ_PGTO01000017.1"/>
</dbReference>
<gene>
    <name evidence="1" type="ORF">CU669_16830</name>
</gene>
<dbReference type="EMBL" id="PGTO01000017">
    <property type="protein sequence ID" value="RAU20748.1"/>
    <property type="molecule type" value="Genomic_DNA"/>
</dbReference>
<name>A0A364NUJ0_9PROT</name>
<reference evidence="1 2" key="1">
    <citation type="submission" date="2017-11" db="EMBL/GenBank/DDBJ databases">
        <title>Draft genome sequence of magnetotactic bacterium Magnetospirillum kuznetsovii LBB-42.</title>
        <authorList>
            <person name="Grouzdev D.S."/>
            <person name="Rysina M.S."/>
            <person name="Baslerov R.V."/>
            <person name="Koziaeva V."/>
        </authorList>
    </citation>
    <scope>NUCLEOTIDE SEQUENCE [LARGE SCALE GENOMIC DNA]</scope>
    <source>
        <strain evidence="1 2">LBB-42</strain>
    </source>
</reference>
<dbReference type="Proteomes" id="UP000251075">
    <property type="component" value="Unassembled WGS sequence"/>
</dbReference>
<organism evidence="1 2">
    <name type="scientific">Paramagnetospirillum kuznetsovii</name>
    <dbReference type="NCBI Taxonomy" id="2053833"/>
    <lineage>
        <taxon>Bacteria</taxon>
        <taxon>Pseudomonadati</taxon>
        <taxon>Pseudomonadota</taxon>
        <taxon>Alphaproteobacteria</taxon>
        <taxon>Rhodospirillales</taxon>
        <taxon>Magnetospirillaceae</taxon>
        <taxon>Paramagnetospirillum</taxon>
    </lineage>
</organism>
<dbReference type="AlphaFoldDB" id="A0A364NUJ0"/>